<organism evidence="2">
    <name type="scientific">Anopheles sinensis</name>
    <name type="common">Mosquito</name>
    <dbReference type="NCBI Taxonomy" id="74873"/>
    <lineage>
        <taxon>Eukaryota</taxon>
        <taxon>Metazoa</taxon>
        <taxon>Ecdysozoa</taxon>
        <taxon>Arthropoda</taxon>
        <taxon>Hexapoda</taxon>
        <taxon>Insecta</taxon>
        <taxon>Pterygota</taxon>
        <taxon>Neoptera</taxon>
        <taxon>Endopterygota</taxon>
        <taxon>Diptera</taxon>
        <taxon>Nematocera</taxon>
        <taxon>Culicoidea</taxon>
        <taxon>Culicidae</taxon>
        <taxon>Anophelinae</taxon>
        <taxon>Anopheles</taxon>
    </lineage>
</organism>
<feature type="region of interest" description="Disordered" evidence="1">
    <location>
        <begin position="45"/>
        <end position="70"/>
    </location>
</feature>
<dbReference type="VEuPathDB" id="VectorBase:ASIC010386"/>
<evidence type="ECO:0000256" key="1">
    <source>
        <dbReference type="SAM" id="MobiDB-lite"/>
    </source>
</evidence>
<sequence>MAVAAFWRTNFQGRSAASSRHQPWFDARCTASMVSSEKPVVLCDGGVGGESAPSSAAIKPPSSDHPEADQ</sequence>
<dbReference type="AlphaFoldDB" id="A0A084VXG1"/>
<dbReference type="EMBL" id="ATLV01018068">
    <property type="status" value="NOT_ANNOTATED_CDS"/>
    <property type="molecule type" value="Genomic_DNA"/>
</dbReference>
<reference evidence="3" key="2">
    <citation type="submission" date="2020-05" db="UniProtKB">
        <authorList>
            <consortium name="EnsemblMetazoa"/>
        </authorList>
    </citation>
    <scope>IDENTIFICATION</scope>
</reference>
<dbReference type="Proteomes" id="UP000030765">
    <property type="component" value="Unassembled WGS sequence"/>
</dbReference>
<evidence type="ECO:0000313" key="3">
    <source>
        <dbReference type="EnsemblMetazoa" id="ASIC010386-PA"/>
    </source>
</evidence>
<protein>
    <submittedName>
        <fullName evidence="2 3">Coatomer subunit beta-1</fullName>
    </submittedName>
</protein>
<dbReference type="EMBL" id="KE525212">
    <property type="protein sequence ID" value="KFB42655.1"/>
    <property type="molecule type" value="Genomic_DNA"/>
</dbReference>
<dbReference type="EnsemblMetazoa" id="ASIC010386-RA">
    <property type="protein sequence ID" value="ASIC010386-PA"/>
    <property type="gene ID" value="ASIC010386"/>
</dbReference>
<name>A0A084VXG1_ANOSI</name>
<evidence type="ECO:0000313" key="2">
    <source>
        <dbReference type="EMBL" id="KFB42655.1"/>
    </source>
</evidence>
<accession>A0A084VXG1</accession>
<feature type="compositionally biased region" description="Low complexity" evidence="1">
    <location>
        <begin position="51"/>
        <end position="61"/>
    </location>
</feature>
<proteinExistence type="predicted"/>
<keyword evidence="4" id="KW-1185">Reference proteome</keyword>
<reference evidence="2 4" key="1">
    <citation type="journal article" date="2014" name="BMC Genomics">
        <title>Genome sequence of Anopheles sinensis provides insight into genetics basis of mosquito competence for malaria parasites.</title>
        <authorList>
            <person name="Zhou D."/>
            <person name="Zhang D."/>
            <person name="Ding G."/>
            <person name="Shi L."/>
            <person name="Hou Q."/>
            <person name="Ye Y."/>
            <person name="Xu Y."/>
            <person name="Zhou H."/>
            <person name="Xiong C."/>
            <person name="Li S."/>
            <person name="Yu J."/>
            <person name="Hong S."/>
            <person name="Yu X."/>
            <person name="Zou P."/>
            <person name="Chen C."/>
            <person name="Chang X."/>
            <person name="Wang W."/>
            <person name="Lv Y."/>
            <person name="Sun Y."/>
            <person name="Ma L."/>
            <person name="Shen B."/>
            <person name="Zhu C."/>
        </authorList>
    </citation>
    <scope>NUCLEOTIDE SEQUENCE [LARGE SCALE GENOMIC DNA]</scope>
</reference>
<gene>
    <name evidence="2" type="ORF">ZHAS_00010386</name>
</gene>
<evidence type="ECO:0000313" key="4">
    <source>
        <dbReference type="Proteomes" id="UP000030765"/>
    </source>
</evidence>